<feature type="compositionally biased region" description="Low complexity" evidence="1">
    <location>
        <begin position="299"/>
        <end position="328"/>
    </location>
</feature>
<feature type="compositionally biased region" description="Low complexity" evidence="1">
    <location>
        <begin position="118"/>
        <end position="132"/>
    </location>
</feature>
<evidence type="ECO:0000256" key="1">
    <source>
        <dbReference type="SAM" id="MobiDB-lite"/>
    </source>
</evidence>
<organism evidence="2 3">
    <name type="scientific">Coemansia interrupta</name>
    <dbReference type="NCBI Taxonomy" id="1126814"/>
    <lineage>
        <taxon>Eukaryota</taxon>
        <taxon>Fungi</taxon>
        <taxon>Fungi incertae sedis</taxon>
        <taxon>Zoopagomycota</taxon>
        <taxon>Kickxellomycotina</taxon>
        <taxon>Kickxellomycetes</taxon>
        <taxon>Kickxellales</taxon>
        <taxon>Kickxellaceae</taxon>
        <taxon>Coemansia</taxon>
    </lineage>
</organism>
<name>A0A9W8LEX6_9FUNG</name>
<accession>A0A9W8LEX6</accession>
<evidence type="ECO:0000313" key="3">
    <source>
        <dbReference type="Proteomes" id="UP001140172"/>
    </source>
</evidence>
<dbReference type="OrthoDB" id="2272836at2759"/>
<dbReference type="EMBL" id="JANBUM010000331">
    <property type="protein sequence ID" value="KAJ2778803.1"/>
    <property type="molecule type" value="Genomic_DNA"/>
</dbReference>
<comment type="caution">
    <text evidence="2">The sequence shown here is derived from an EMBL/GenBank/DDBJ whole genome shotgun (WGS) entry which is preliminary data.</text>
</comment>
<reference evidence="2" key="1">
    <citation type="submission" date="2022-07" db="EMBL/GenBank/DDBJ databases">
        <title>Phylogenomic reconstructions and comparative analyses of Kickxellomycotina fungi.</title>
        <authorList>
            <person name="Reynolds N.K."/>
            <person name="Stajich J.E."/>
            <person name="Barry K."/>
            <person name="Grigoriev I.V."/>
            <person name="Crous P."/>
            <person name="Smith M.E."/>
        </authorList>
    </citation>
    <scope>NUCLEOTIDE SEQUENCE</scope>
    <source>
        <strain evidence="2">BCRC 34489</strain>
    </source>
</reference>
<proteinExistence type="predicted"/>
<feature type="compositionally biased region" description="Basic and acidic residues" evidence="1">
    <location>
        <begin position="348"/>
        <end position="362"/>
    </location>
</feature>
<gene>
    <name evidence="2" type="ORF">GGI15_004070</name>
</gene>
<feature type="compositionally biased region" description="Basic and acidic residues" evidence="1">
    <location>
        <begin position="72"/>
        <end position="82"/>
    </location>
</feature>
<dbReference type="AlphaFoldDB" id="A0A9W8LEX6"/>
<feature type="region of interest" description="Disordered" evidence="1">
    <location>
        <begin position="72"/>
        <end position="243"/>
    </location>
</feature>
<keyword evidence="3" id="KW-1185">Reference proteome</keyword>
<sequence length="379" mass="40666">MAQPPGIENELSLMRIISEYGERTDLLRLVLASKTEQDRARAEYERRLQEELRYETRRIEFEMMLHGNLFKQQEREHEEKRQQQQQQQQLMPPPPNVPAGMHRGDMVLHSPIGHLQTGGQHAYPHQQQAHYGAAHDPHSQARSYHHPDTPGGPDVRPNAHPFAFFKSPLGGAPINHPSAYGQQQQQKQPPPQQLGIRERRPVAPAVSGLSVRTVDGGHGLGDGAPRSAPVDGPAAHGKRKISHDEVIMALRRKVMSKSAGHVQPAAAAAAVEVQQRRSSLAVITGVASEDEDGGRAGEAELGSVTSSSSSSSSSAEVAASAAEVAAETGRGPQRRLPSISAMLETETGDGRPGDGADADREQPSPSSSSTAAANGKAAN</sequence>
<feature type="region of interest" description="Disordered" evidence="1">
    <location>
        <begin position="284"/>
        <end position="379"/>
    </location>
</feature>
<evidence type="ECO:0000313" key="2">
    <source>
        <dbReference type="EMBL" id="KAJ2778803.1"/>
    </source>
</evidence>
<protein>
    <submittedName>
        <fullName evidence="2">Uncharacterized protein</fullName>
    </submittedName>
</protein>
<dbReference type="Proteomes" id="UP001140172">
    <property type="component" value="Unassembled WGS sequence"/>
</dbReference>